<proteinExistence type="predicted"/>
<dbReference type="Gene3D" id="3.30.530.20">
    <property type="match status" value="1"/>
</dbReference>
<protein>
    <submittedName>
        <fullName evidence="1">Cell division protein</fullName>
    </submittedName>
</protein>
<reference evidence="2" key="1">
    <citation type="journal article" date="2019" name="Int. J. Syst. Evol. Microbiol.">
        <title>The Global Catalogue of Microorganisms (GCM) 10K type strain sequencing project: providing services to taxonomists for standard genome sequencing and annotation.</title>
        <authorList>
            <consortium name="The Broad Institute Genomics Platform"/>
            <consortium name="The Broad Institute Genome Sequencing Center for Infectious Disease"/>
            <person name="Wu L."/>
            <person name="Ma J."/>
        </authorList>
    </citation>
    <scope>NUCLEOTIDE SEQUENCE [LARGE SCALE GENOMIC DNA]</scope>
    <source>
        <strain evidence="2">CCUG 58938</strain>
    </source>
</reference>
<dbReference type="Proteomes" id="UP001597112">
    <property type="component" value="Unassembled WGS sequence"/>
</dbReference>
<dbReference type="EMBL" id="JBHTKA010000003">
    <property type="protein sequence ID" value="MFD0999737.1"/>
    <property type="molecule type" value="Genomic_DNA"/>
</dbReference>
<dbReference type="GO" id="GO:0051301">
    <property type="term" value="P:cell division"/>
    <property type="evidence" value="ECO:0007669"/>
    <property type="project" value="UniProtKB-KW"/>
</dbReference>
<dbReference type="CDD" id="cd07820">
    <property type="entry name" value="SRPBCC_3"/>
    <property type="match status" value="1"/>
</dbReference>
<evidence type="ECO:0000313" key="1">
    <source>
        <dbReference type="EMBL" id="MFD0999737.1"/>
    </source>
</evidence>
<name>A0ABW3K0H8_9BACT</name>
<organism evidence="1 2">
    <name type="scientific">Ohtaekwangia kribbensis</name>
    <dbReference type="NCBI Taxonomy" id="688913"/>
    <lineage>
        <taxon>Bacteria</taxon>
        <taxon>Pseudomonadati</taxon>
        <taxon>Bacteroidota</taxon>
        <taxon>Cytophagia</taxon>
        <taxon>Cytophagales</taxon>
        <taxon>Fulvivirgaceae</taxon>
        <taxon>Ohtaekwangia</taxon>
    </lineage>
</organism>
<accession>A0ABW3K0H8</accession>
<gene>
    <name evidence="1" type="ORF">ACFQ21_10480</name>
</gene>
<dbReference type="InterPro" id="IPR023393">
    <property type="entry name" value="START-like_dom_sf"/>
</dbReference>
<evidence type="ECO:0000313" key="2">
    <source>
        <dbReference type="Proteomes" id="UP001597112"/>
    </source>
</evidence>
<dbReference type="RefSeq" id="WP_377578698.1">
    <property type="nucleotide sequence ID" value="NZ_JBHTKA010000003.1"/>
</dbReference>
<sequence>MTTIYLATELKADIHKCFDAARDIDVHKLSTKQTNEKAIAGRTSGLCELGDTITWVATHFGIRQQLSVEITKFNRPYFFEDKMLKGAFKSMQHEHHFQEKDGKTIMTDKFQYEVPYSIVGKFFNSIILKRYMIAFLRNRNQFIKSVVEQ</sequence>
<keyword evidence="1" id="KW-0132">Cell division</keyword>
<keyword evidence="1" id="KW-0131">Cell cycle</keyword>
<keyword evidence="2" id="KW-1185">Reference proteome</keyword>
<comment type="caution">
    <text evidence="1">The sequence shown here is derived from an EMBL/GenBank/DDBJ whole genome shotgun (WGS) entry which is preliminary data.</text>
</comment>
<dbReference type="SUPFAM" id="SSF55961">
    <property type="entry name" value="Bet v1-like"/>
    <property type="match status" value="1"/>
</dbReference>